<dbReference type="AlphaFoldDB" id="A0A9P4LY12"/>
<feature type="compositionally biased region" description="Basic and acidic residues" evidence="1">
    <location>
        <begin position="179"/>
        <end position="191"/>
    </location>
</feature>
<dbReference type="Pfam" id="PF04927">
    <property type="entry name" value="SMP"/>
    <property type="match status" value="1"/>
</dbReference>
<keyword evidence="4" id="KW-1185">Reference proteome</keyword>
<dbReference type="EMBL" id="ML978717">
    <property type="protein sequence ID" value="KAF2088304.1"/>
    <property type="molecule type" value="Genomic_DNA"/>
</dbReference>
<feature type="domain" description="SMP" evidence="2">
    <location>
        <begin position="166"/>
        <end position="207"/>
    </location>
</feature>
<feature type="region of interest" description="Disordered" evidence="1">
    <location>
        <begin position="179"/>
        <end position="222"/>
    </location>
</feature>
<dbReference type="Proteomes" id="UP000799776">
    <property type="component" value="Unassembled WGS sequence"/>
</dbReference>
<gene>
    <name evidence="3" type="ORF">K490DRAFT_64982</name>
</gene>
<comment type="caution">
    <text evidence="3">The sequence shown here is derived from an EMBL/GenBank/DDBJ whole genome shotgun (WGS) entry which is preliminary data.</text>
</comment>
<evidence type="ECO:0000259" key="2">
    <source>
        <dbReference type="Pfam" id="PF04927"/>
    </source>
</evidence>
<proteinExistence type="predicted"/>
<protein>
    <recommendedName>
        <fullName evidence="2">SMP domain-containing protein</fullName>
    </recommendedName>
</protein>
<reference evidence="3" key="1">
    <citation type="journal article" date="2020" name="Stud. Mycol.">
        <title>101 Dothideomycetes genomes: a test case for predicting lifestyles and emergence of pathogens.</title>
        <authorList>
            <person name="Haridas S."/>
            <person name="Albert R."/>
            <person name="Binder M."/>
            <person name="Bloem J."/>
            <person name="Labutti K."/>
            <person name="Salamov A."/>
            <person name="Andreopoulos B."/>
            <person name="Baker S."/>
            <person name="Barry K."/>
            <person name="Bills G."/>
            <person name="Bluhm B."/>
            <person name="Cannon C."/>
            <person name="Castanera R."/>
            <person name="Culley D."/>
            <person name="Daum C."/>
            <person name="Ezra D."/>
            <person name="Gonzalez J."/>
            <person name="Henrissat B."/>
            <person name="Kuo A."/>
            <person name="Liang C."/>
            <person name="Lipzen A."/>
            <person name="Lutzoni F."/>
            <person name="Magnuson J."/>
            <person name="Mondo S."/>
            <person name="Nolan M."/>
            <person name="Ohm R."/>
            <person name="Pangilinan J."/>
            <person name="Park H.-J."/>
            <person name="Ramirez L."/>
            <person name="Alfaro M."/>
            <person name="Sun H."/>
            <person name="Tritt A."/>
            <person name="Yoshinaga Y."/>
            <person name="Zwiers L.-H."/>
            <person name="Turgeon B."/>
            <person name="Goodwin S."/>
            <person name="Spatafora J."/>
            <person name="Crous P."/>
            <person name="Grigoriev I."/>
        </authorList>
    </citation>
    <scope>NUCLEOTIDE SEQUENCE</scope>
    <source>
        <strain evidence="3">CBS 121410</strain>
    </source>
</reference>
<feature type="compositionally biased region" description="Polar residues" evidence="1">
    <location>
        <begin position="112"/>
        <end position="125"/>
    </location>
</feature>
<accession>A0A9P4LY12</accession>
<feature type="compositionally biased region" description="Basic and acidic residues" evidence="1">
    <location>
        <begin position="45"/>
        <end position="63"/>
    </location>
</feature>
<evidence type="ECO:0000313" key="3">
    <source>
        <dbReference type="EMBL" id="KAF2088304.1"/>
    </source>
</evidence>
<evidence type="ECO:0000313" key="4">
    <source>
        <dbReference type="Proteomes" id="UP000799776"/>
    </source>
</evidence>
<organism evidence="3 4">
    <name type="scientific">Saccharata proteae CBS 121410</name>
    <dbReference type="NCBI Taxonomy" id="1314787"/>
    <lineage>
        <taxon>Eukaryota</taxon>
        <taxon>Fungi</taxon>
        <taxon>Dikarya</taxon>
        <taxon>Ascomycota</taxon>
        <taxon>Pezizomycotina</taxon>
        <taxon>Dothideomycetes</taxon>
        <taxon>Dothideomycetes incertae sedis</taxon>
        <taxon>Botryosphaeriales</taxon>
        <taxon>Saccharataceae</taxon>
        <taxon>Saccharata</taxon>
    </lineage>
</organism>
<name>A0A9P4LY12_9PEZI</name>
<feature type="region of interest" description="Disordered" evidence="1">
    <location>
        <begin position="1"/>
        <end position="85"/>
    </location>
</feature>
<dbReference type="InterPro" id="IPR007011">
    <property type="entry name" value="LEA_SMP_dom"/>
</dbReference>
<sequence length="222" mass="23636">MSSDPTPPKSVEASEQPQVADEVKPEQPQVIEVAKPEEPQPGTASDDRQVRFDSIEPQHKVEGEAASATAEKTSDAAPGEPQSLTDAKDRLAATMQRIEALTKTFESDVDTVPSTENKDPSTITVPSAIAGQKRGRRPSAAEQSHVDLEHNFEVVANMVKNKMEHDPKSVTGDDAKLLVSREQRAHGHVEKGGITSQAQSLADKNASVADTAEAPAASKDTA</sequence>
<feature type="region of interest" description="Disordered" evidence="1">
    <location>
        <begin position="105"/>
        <end position="148"/>
    </location>
</feature>
<dbReference type="OrthoDB" id="2799468at2759"/>
<evidence type="ECO:0000256" key="1">
    <source>
        <dbReference type="SAM" id="MobiDB-lite"/>
    </source>
</evidence>